<dbReference type="PANTHER" id="PTHR46830">
    <property type="entry name" value="TRANSFERASE, PUTATIVE-RELATED"/>
    <property type="match status" value="1"/>
</dbReference>
<feature type="non-terminal residue" evidence="2">
    <location>
        <position position="635"/>
    </location>
</feature>
<dbReference type="Proteomes" id="UP000749559">
    <property type="component" value="Unassembled WGS sequence"/>
</dbReference>
<evidence type="ECO:0000313" key="3">
    <source>
        <dbReference type="Proteomes" id="UP000749559"/>
    </source>
</evidence>
<comment type="caution">
    <text evidence="2">The sequence shown here is derived from an EMBL/GenBank/DDBJ whole genome shotgun (WGS) entry which is preliminary data.</text>
</comment>
<name>A0A8J1TB91_OWEFU</name>
<dbReference type="PANTHER" id="PTHR46830:SF1">
    <property type="entry name" value="ALPHA-1,4-N-ACETYLGLUCOSAMINYLTRANSFERASE"/>
    <property type="match status" value="1"/>
</dbReference>
<feature type="compositionally biased region" description="Polar residues" evidence="1">
    <location>
        <begin position="107"/>
        <end position="155"/>
    </location>
</feature>
<feature type="region of interest" description="Disordered" evidence="1">
    <location>
        <begin position="84"/>
        <end position="162"/>
    </location>
</feature>
<dbReference type="InterPro" id="IPR029044">
    <property type="entry name" value="Nucleotide-diphossugar_trans"/>
</dbReference>
<dbReference type="OrthoDB" id="6150660at2759"/>
<protein>
    <submittedName>
        <fullName evidence="2">Uncharacterized protein</fullName>
    </submittedName>
</protein>
<dbReference type="AlphaFoldDB" id="A0A8J1TB91"/>
<dbReference type="Gene3D" id="3.90.550.20">
    <property type="match status" value="1"/>
</dbReference>
<dbReference type="SUPFAM" id="SSF53448">
    <property type="entry name" value="Nucleotide-diphospho-sugar transferases"/>
    <property type="match status" value="1"/>
</dbReference>
<accession>A0A8J1TB91</accession>
<dbReference type="Pfam" id="PF04488">
    <property type="entry name" value="Gly_transf_sug"/>
    <property type="match status" value="1"/>
</dbReference>
<sequence>MNTKSKKMFRAKCFLMVFISLLLLMTFVLNAKHMETFIGKDFTRTRILPFLNIWNNSTMEPTNSEQPHMTKSTIKFSNSDIFQTRKPTIPDQPGTTKPANSDLPHTIETTDVDQPQTIKSTNLDQPRTTESTNSEQLHTIKSMNSTNLNQPNTTESAKDESNTDIYSNQNTEVHRCIEALLGNNTQQMNNCKKIRNKTIMKTIIDKYNKLTQRKKQQQDFHRDISSEFIHHKVKGSMVPNVVHYIWFGVREFEFFHAVAVYSAYKFLKPEKIVFHGDTIPTGPWWDFVKNKTSHLKFHYTGKPTYVYRKKLEHLEHSADIMRLLILQDEGGIYMDTDVIVLKSFDPLRRYDVTMGKESDDGLANGIILAKKGAPFLRLIFEAYRTYSKKEWSRHSVGVPYDLSKIYPHLIHVEKTSLLRPSWMDAKILFQGHYNWTENYAIHIWHRDYKAIGGYFPHCPEDLYDLDTTLGEVMRYVLFGNSTLLSVNPMNTTNHNSTRHMNVTCQSYDVFNVTKQLVEEGDPINTPERKQKAHTIEKQTGNSFKTQKRVERIEELQTQEISTFKLLQKYIESQKHEIRTDSTLVPTDSTLVPTDSTLVPADGTLVPTDSTLVPIDSTLVSIDSTLVPTDGTLVPT</sequence>
<organism evidence="2 3">
    <name type="scientific">Owenia fusiformis</name>
    <name type="common">Polychaete worm</name>
    <dbReference type="NCBI Taxonomy" id="6347"/>
    <lineage>
        <taxon>Eukaryota</taxon>
        <taxon>Metazoa</taxon>
        <taxon>Spiralia</taxon>
        <taxon>Lophotrochozoa</taxon>
        <taxon>Annelida</taxon>
        <taxon>Polychaeta</taxon>
        <taxon>Sedentaria</taxon>
        <taxon>Canalipalpata</taxon>
        <taxon>Sabellida</taxon>
        <taxon>Oweniida</taxon>
        <taxon>Oweniidae</taxon>
        <taxon>Owenia</taxon>
    </lineage>
</organism>
<dbReference type="InterPro" id="IPR007577">
    <property type="entry name" value="GlycoTrfase_DXD_sugar-bd_CS"/>
</dbReference>
<gene>
    <name evidence="2" type="ORF">OFUS_LOCUS23556</name>
</gene>
<keyword evidence="3" id="KW-1185">Reference proteome</keyword>
<evidence type="ECO:0000256" key="1">
    <source>
        <dbReference type="SAM" id="MobiDB-lite"/>
    </source>
</evidence>
<dbReference type="EMBL" id="CAIIXF020000011">
    <property type="protein sequence ID" value="CAH1799558.1"/>
    <property type="molecule type" value="Genomic_DNA"/>
</dbReference>
<reference evidence="2" key="1">
    <citation type="submission" date="2022-03" db="EMBL/GenBank/DDBJ databases">
        <authorList>
            <person name="Martin C."/>
        </authorList>
    </citation>
    <scope>NUCLEOTIDE SEQUENCE</scope>
</reference>
<proteinExistence type="predicted"/>
<evidence type="ECO:0000313" key="2">
    <source>
        <dbReference type="EMBL" id="CAH1799558.1"/>
    </source>
</evidence>